<evidence type="ECO:0000256" key="2">
    <source>
        <dbReference type="ARBA" id="ARBA00007357"/>
    </source>
</evidence>
<dbReference type="InterPro" id="IPR000718">
    <property type="entry name" value="Peptidase_M13"/>
</dbReference>
<dbReference type="GO" id="GO:0046872">
    <property type="term" value="F:metal ion binding"/>
    <property type="evidence" value="ECO:0007669"/>
    <property type="project" value="UniProtKB-KW"/>
</dbReference>
<comment type="cofactor">
    <cofactor evidence="1">
        <name>Zn(2+)</name>
        <dbReference type="ChEBI" id="CHEBI:29105"/>
    </cofactor>
</comment>
<keyword evidence="11" id="KW-1185">Reference proteome</keyword>
<proteinExistence type="inferred from homology"/>
<feature type="domain" description="Peptidase M13 N-terminal" evidence="9">
    <location>
        <begin position="22"/>
        <end position="129"/>
    </location>
</feature>
<dbReference type="Proteomes" id="UP001321473">
    <property type="component" value="Unassembled WGS sequence"/>
</dbReference>
<dbReference type="InterPro" id="IPR018497">
    <property type="entry name" value="Peptidase_M13_C"/>
</dbReference>
<dbReference type="GO" id="GO:0016485">
    <property type="term" value="P:protein processing"/>
    <property type="evidence" value="ECO:0007669"/>
    <property type="project" value="TreeGrafter"/>
</dbReference>
<keyword evidence="5" id="KW-0378">Hydrolase</keyword>
<name>A0AAQ4DFI3_AMBAM</name>
<evidence type="ECO:0000313" key="11">
    <source>
        <dbReference type="Proteomes" id="UP001321473"/>
    </source>
</evidence>
<comment type="similarity">
    <text evidence="2">Belongs to the peptidase M13 family.</text>
</comment>
<sequence>MTNVKQPDVSRFARLCKRLGQKRLSLLTAWELLRTLMPLSSPTMAAHYKAESATYMCLRAVERAMEVPLLSWYLFKEVPQSTVAAAKSLVDYMRKSVLDEIDSSTWLDGATKRTAINKVHSMRAHVGYPSYFGSRKQIDRVYAAYPEVDASFLKPWQGAMQLTVQWMTKNHSSFWPALLLKYDTRTPFFGRYTVGSTNAQYLPMRNRIVIPAPVLRMPMFSTAAPKAFTFGGLGGAVGHEFTHAFDPVGRHWDGRGHRRDWWSAISRDMYDKRLGCLRRSHGSAQFYAQRVQSCAKETAVPIFAQNEADAENMADFAGLMSSYNAYANLGDKEKLKELNFDSEQLFFISSCVKWCAKAGASHALRYAPWSERCNVPLKNMEEFGAAFDCPVGSPMRPVERCVFW</sequence>
<evidence type="ECO:0000313" key="10">
    <source>
        <dbReference type="EMBL" id="KAK8761223.1"/>
    </source>
</evidence>
<feature type="domain" description="Peptidase M13 C-terminal" evidence="8">
    <location>
        <begin position="198"/>
        <end position="401"/>
    </location>
</feature>
<dbReference type="Gene3D" id="3.40.390.10">
    <property type="entry name" value="Collagenase (Catalytic Domain)"/>
    <property type="match status" value="1"/>
</dbReference>
<dbReference type="PROSITE" id="PS51885">
    <property type="entry name" value="NEPRILYSIN"/>
    <property type="match status" value="1"/>
</dbReference>
<dbReference type="SUPFAM" id="SSF55486">
    <property type="entry name" value="Metalloproteases ('zincins'), catalytic domain"/>
    <property type="match status" value="1"/>
</dbReference>
<dbReference type="PANTHER" id="PTHR11733">
    <property type="entry name" value="ZINC METALLOPROTEASE FAMILY M13 NEPRILYSIN-RELATED"/>
    <property type="match status" value="1"/>
</dbReference>
<dbReference type="AlphaFoldDB" id="A0AAQ4DFI3"/>
<accession>A0AAQ4DFI3</accession>
<dbReference type="GO" id="GO:0004222">
    <property type="term" value="F:metalloendopeptidase activity"/>
    <property type="evidence" value="ECO:0007669"/>
    <property type="project" value="InterPro"/>
</dbReference>
<evidence type="ECO:0000256" key="1">
    <source>
        <dbReference type="ARBA" id="ARBA00001947"/>
    </source>
</evidence>
<organism evidence="10 11">
    <name type="scientific">Amblyomma americanum</name>
    <name type="common">Lone star tick</name>
    <dbReference type="NCBI Taxonomy" id="6943"/>
    <lineage>
        <taxon>Eukaryota</taxon>
        <taxon>Metazoa</taxon>
        <taxon>Ecdysozoa</taxon>
        <taxon>Arthropoda</taxon>
        <taxon>Chelicerata</taxon>
        <taxon>Arachnida</taxon>
        <taxon>Acari</taxon>
        <taxon>Parasitiformes</taxon>
        <taxon>Ixodida</taxon>
        <taxon>Ixodoidea</taxon>
        <taxon>Ixodidae</taxon>
        <taxon>Amblyomminae</taxon>
        <taxon>Amblyomma</taxon>
    </lineage>
</organism>
<dbReference type="CDD" id="cd08662">
    <property type="entry name" value="M13"/>
    <property type="match status" value="1"/>
</dbReference>
<dbReference type="PANTHER" id="PTHR11733:SF241">
    <property type="entry name" value="GH26575P-RELATED"/>
    <property type="match status" value="1"/>
</dbReference>
<dbReference type="Pfam" id="PF01431">
    <property type="entry name" value="Peptidase_M13"/>
    <property type="match status" value="1"/>
</dbReference>
<dbReference type="EMBL" id="JARKHS020031418">
    <property type="protein sequence ID" value="KAK8761223.1"/>
    <property type="molecule type" value="Genomic_DNA"/>
</dbReference>
<evidence type="ECO:0000256" key="4">
    <source>
        <dbReference type="ARBA" id="ARBA00022723"/>
    </source>
</evidence>
<dbReference type="InterPro" id="IPR024079">
    <property type="entry name" value="MetalloPept_cat_dom_sf"/>
</dbReference>
<reference evidence="10 11" key="1">
    <citation type="journal article" date="2023" name="Arcadia Sci">
        <title>De novo assembly of a long-read Amblyomma americanum tick genome.</title>
        <authorList>
            <person name="Chou S."/>
            <person name="Poskanzer K.E."/>
            <person name="Rollins M."/>
            <person name="Thuy-Boun P.S."/>
        </authorList>
    </citation>
    <scope>NUCLEOTIDE SEQUENCE [LARGE SCALE GENOMIC DNA]</scope>
    <source>
        <strain evidence="10">F_SG_1</strain>
        <tissue evidence="10">Salivary glands</tissue>
    </source>
</reference>
<keyword evidence="4" id="KW-0479">Metal-binding</keyword>
<evidence type="ECO:0008006" key="12">
    <source>
        <dbReference type="Google" id="ProtNLM"/>
    </source>
</evidence>
<dbReference type="Pfam" id="PF05649">
    <property type="entry name" value="Peptidase_M13_N"/>
    <property type="match status" value="1"/>
</dbReference>
<evidence type="ECO:0000256" key="3">
    <source>
        <dbReference type="ARBA" id="ARBA00022670"/>
    </source>
</evidence>
<protein>
    <recommendedName>
        <fullName evidence="12">M13 family peptidase</fullName>
    </recommendedName>
</protein>
<evidence type="ECO:0000256" key="6">
    <source>
        <dbReference type="ARBA" id="ARBA00022833"/>
    </source>
</evidence>
<keyword evidence="7" id="KW-0482">Metalloprotease</keyword>
<gene>
    <name evidence="10" type="ORF">V5799_027509</name>
</gene>
<evidence type="ECO:0000256" key="7">
    <source>
        <dbReference type="ARBA" id="ARBA00023049"/>
    </source>
</evidence>
<evidence type="ECO:0000259" key="8">
    <source>
        <dbReference type="Pfam" id="PF01431"/>
    </source>
</evidence>
<dbReference type="InterPro" id="IPR008753">
    <property type="entry name" value="Peptidase_M13_N"/>
</dbReference>
<evidence type="ECO:0000256" key="5">
    <source>
        <dbReference type="ARBA" id="ARBA00022801"/>
    </source>
</evidence>
<dbReference type="GO" id="GO:0005886">
    <property type="term" value="C:plasma membrane"/>
    <property type="evidence" value="ECO:0007669"/>
    <property type="project" value="TreeGrafter"/>
</dbReference>
<keyword evidence="6" id="KW-0862">Zinc</keyword>
<evidence type="ECO:0000259" key="9">
    <source>
        <dbReference type="Pfam" id="PF05649"/>
    </source>
</evidence>
<comment type="caution">
    <text evidence="10">The sequence shown here is derived from an EMBL/GenBank/DDBJ whole genome shotgun (WGS) entry which is preliminary data.</text>
</comment>
<keyword evidence="3" id="KW-0645">Protease</keyword>
<dbReference type="PRINTS" id="PR00786">
    <property type="entry name" value="NEPRILYSIN"/>
</dbReference>